<proteinExistence type="predicted"/>
<dbReference type="InterPro" id="IPR045970">
    <property type="entry name" value="DUF5926"/>
</dbReference>
<evidence type="ECO:0000313" key="3">
    <source>
        <dbReference type="Proteomes" id="UP000642107"/>
    </source>
</evidence>
<feature type="domain" description="DUF5926" evidence="1">
    <location>
        <begin position="13"/>
        <end position="276"/>
    </location>
</feature>
<organism evidence="2 3">
    <name type="scientific">Flavimobilis rhizosphaerae</name>
    <dbReference type="NCBI Taxonomy" id="2775421"/>
    <lineage>
        <taxon>Bacteria</taxon>
        <taxon>Bacillati</taxon>
        <taxon>Actinomycetota</taxon>
        <taxon>Actinomycetes</taxon>
        <taxon>Micrococcales</taxon>
        <taxon>Jonesiaceae</taxon>
        <taxon>Flavimobilis</taxon>
    </lineage>
</organism>
<evidence type="ECO:0000259" key="1">
    <source>
        <dbReference type="Pfam" id="PF19348"/>
    </source>
</evidence>
<dbReference type="RefSeq" id="WP_192279154.1">
    <property type="nucleotide sequence ID" value="NZ_JACZDF010000003.1"/>
</dbReference>
<gene>
    <name evidence="2" type="ORF">IGS67_07050</name>
</gene>
<keyword evidence="3" id="KW-1185">Reference proteome</keyword>
<comment type="caution">
    <text evidence="2">The sequence shown here is derived from an EMBL/GenBank/DDBJ whole genome shotgun (WGS) entry which is preliminary data.</text>
</comment>
<dbReference type="Pfam" id="PF19348">
    <property type="entry name" value="DUF5926"/>
    <property type="match status" value="1"/>
</dbReference>
<accession>A0ABR9DQ52</accession>
<evidence type="ECO:0000313" key="2">
    <source>
        <dbReference type="EMBL" id="MBD9699246.1"/>
    </source>
</evidence>
<reference evidence="2 3" key="1">
    <citation type="submission" date="2020-09" db="EMBL/GenBank/DDBJ databases">
        <title>Flavimobilis rhizosphaerae sp. nov., isolated from rhizosphere soil of Spartina alterniflora.</title>
        <authorList>
            <person name="Hanqin C."/>
        </authorList>
    </citation>
    <scope>NUCLEOTIDE SEQUENCE [LARGE SCALE GENOMIC DNA]</scope>
    <source>
        <strain evidence="2 3">GY 10621</strain>
    </source>
</reference>
<protein>
    <submittedName>
        <fullName evidence="2">Topoisomerase II</fullName>
    </submittedName>
</protein>
<dbReference type="EMBL" id="JACZDF010000003">
    <property type="protein sequence ID" value="MBD9699246.1"/>
    <property type="molecule type" value="Genomic_DNA"/>
</dbReference>
<name>A0ABR9DQ52_9MICO</name>
<sequence length="276" mass="29768">MAKNSSPALVLRPFENLPGEADWVALREIVPAATATARTTAEHGARDIVVTTSLPDGWPALHRTDGTVLLALQNVLGGGDLSRTLAANLLAILDSEPGTSLTHVETPAEDGPRLQDVLDASVPFAVTLHDGFDYWFGADQPIDGDLRKALDDAAESIIPTEQLAGVDSAYLATFGKRRYLRWSMAVDEDRLVDGVARLHAKRESALGTSRFLGIFRACGIVVPVWDVADGVTLEELEQLAEEMRPRLEAAIASTEPLTSDERRARAGIVARQVSLR</sequence>
<dbReference type="Proteomes" id="UP000642107">
    <property type="component" value="Unassembled WGS sequence"/>
</dbReference>